<dbReference type="CDD" id="cd05154">
    <property type="entry name" value="ACAD10_11_N-like"/>
    <property type="match status" value="1"/>
</dbReference>
<dbReference type="Proteomes" id="UP000183263">
    <property type="component" value="Unassembled WGS sequence"/>
</dbReference>
<evidence type="ECO:0000259" key="2">
    <source>
        <dbReference type="Pfam" id="PF01636"/>
    </source>
</evidence>
<feature type="domain" description="Aminoglycoside phosphotransferase" evidence="2">
    <location>
        <begin position="72"/>
        <end position="288"/>
    </location>
</feature>
<dbReference type="PANTHER" id="PTHR21310:SF40">
    <property type="entry name" value="AMINOGLYCOSIDE PHOSPHOTRANSFERASE DOMAIN-CONTAINING PROTEIN-RELATED"/>
    <property type="match status" value="1"/>
</dbReference>
<keyword evidence="3" id="KW-0418">Kinase</keyword>
<name>A0A1G8GT89_9NOCA</name>
<dbReference type="InterPro" id="IPR041726">
    <property type="entry name" value="ACAD10_11_N"/>
</dbReference>
<dbReference type="InterPro" id="IPR011009">
    <property type="entry name" value="Kinase-like_dom_sf"/>
</dbReference>
<dbReference type="PANTHER" id="PTHR21310">
    <property type="entry name" value="AMINOGLYCOSIDE PHOSPHOTRANSFERASE-RELATED-RELATED"/>
    <property type="match status" value="1"/>
</dbReference>
<proteinExistence type="predicted"/>
<feature type="region of interest" description="Disordered" evidence="1">
    <location>
        <begin position="1"/>
        <end position="25"/>
    </location>
</feature>
<keyword evidence="3" id="KW-0808">Transferase</keyword>
<dbReference type="GO" id="GO:0016301">
    <property type="term" value="F:kinase activity"/>
    <property type="evidence" value="ECO:0007669"/>
    <property type="project" value="UniProtKB-KW"/>
</dbReference>
<keyword evidence="4" id="KW-1185">Reference proteome</keyword>
<dbReference type="AlphaFoldDB" id="A0A1G8GT89"/>
<evidence type="ECO:0000256" key="1">
    <source>
        <dbReference type="SAM" id="MobiDB-lite"/>
    </source>
</evidence>
<dbReference type="Pfam" id="PF01636">
    <property type="entry name" value="APH"/>
    <property type="match status" value="1"/>
</dbReference>
<dbReference type="SUPFAM" id="SSF56112">
    <property type="entry name" value="Protein kinase-like (PK-like)"/>
    <property type="match status" value="1"/>
</dbReference>
<organism evidence="3 4">
    <name type="scientific">Rhodococcus triatomae</name>
    <dbReference type="NCBI Taxonomy" id="300028"/>
    <lineage>
        <taxon>Bacteria</taxon>
        <taxon>Bacillati</taxon>
        <taxon>Actinomycetota</taxon>
        <taxon>Actinomycetes</taxon>
        <taxon>Mycobacteriales</taxon>
        <taxon>Nocardiaceae</taxon>
        <taxon>Rhodococcus</taxon>
    </lineage>
</organism>
<gene>
    <name evidence="3" type="ORF">SAMN05444695_104197</name>
</gene>
<reference evidence="3 4" key="1">
    <citation type="submission" date="2016-10" db="EMBL/GenBank/DDBJ databases">
        <authorList>
            <person name="de Groot N.N."/>
        </authorList>
    </citation>
    <scope>NUCLEOTIDE SEQUENCE [LARGE SCALE GENOMIC DNA]</scope>
    <source>
        <strain evidence="3 4">DSM 44892</strain>
    </source>
</reference>
<dbReference type="RefSeq" id="WP_083343013.1">
    <property type="nucleotide sequence ID" value="NZ_CP048813.1"/>
</dbReference>
<dbReference type="EMBL" id="FNDN01000004">
    <property type="protein sequence ID" value="SDH97589.1"/>
    <property type="molecule type" value="Genomic_DNA"/>
</dbReference>
<protein>
    <submittedName>
        <fullName evidence="3">Predicted kinase, aminoglycoside phosphotransferase (APT) family</fullName>
    </submittedName>
</protein>
<dbReference type="Gene3D" id="3.90.1200.10">
    <property type="match status" value="1"/>
</dbReference>
<dbReference type="InterPro" id="IPR051678">
    <property type="entry name" value="AGP_Transferase"/>
</dbReference>
<dbReference type="Gene3D" id="3.30.200.20">
    <property type="entry name" value="Phosphorylase Kinase, domain 1"/>
    <property type="match status" value="1"/>
</dbReference>
<sequence length="383" mass="42904">MSAIPAGDQENFSEVARPSDSRRDPDTLRTRLEQWLATKVPGGTPVVTEVHEPDANGMSSETILFDAVWDDEHHPLVARVAPTETAIPVFPSYDLHQQFTVMNRLFELGAAPVPRVYWSEPDPEPLGAPFFVMERAAGRIPPDVMPYNFGSWVTEGTDADRTLMERESVAVLGALHAIAEPATTFPFLLSPGCGTSAGETFRAHVQAQRAYYEWTTRTGPRSPLVERGFDWIEQRLPDDPSPAVFCWGDARIGNIVYDGFRPRAVLDWEMATLGPREMDLGWMVFLHRFFEDIASVAGLDGLPDFLRIDEAAATYHALTGHAPIDLPYYVVYAALRHATIMLRIQTRAIHFGQAAPPDDPDDMILHRSSLEAMLDDTYWERLR</sequence>
<evidence type="ECO:0000313" key="4">
    <source>
        <dbReference type="Proteomes" id="UP000183263"/>
    </source>
</evidence>
<dbReference type="InterPro" id="IPR002575">
    <property type="entry name" value="Aminoglycoside_PTrfase"/>
</dbReference>
<evidence type="ECO:0000313" key="3">
    <source>
        <dbReference type="EMBL" id="SDH97589.1"/>
    </source>
</evidence>
<accession>A0A1G8GT89</accession>